<keyword evidence="2" id="KW-0698">rRNA processing</keyword>
<dbReference type="FunCoup" id="G7DXR6">
    <property type="interactions" value="703"/>
</dbReference>
<dbReference type="GO" id="GO:0071039">
    <property type="term" value="P:nuclear polyadenylation-dependent CUT catabolic process"/>
    <property type="evidence" value="ECO:0007669"/>
    <property type="project" value="TreeGrafter"/>
</dbReference>
<keyword evidence="5" id="KW-0271">Exosome</keyword>
<dbReference type="GO" id="GO:0071038">
    <property type="term" value="P:TRAMP-dependent tRNA surveillance pathway"/>
    <property type="evidence" value="ECO:0007669"/>
    <property type="project" value="TreeGrafter"/>
</dbReference>
<protein>
    <recommendedName>
        <fullName evidence="10">HRDC domain-containing protein</fullName>
    </recommendedName>
</protein>
<sequence>MATTDPGQDWEAYQSSISQVIKPATVAARQLKDVAYCRTVSDRFASDAHSASRHVLELTNKLLGLVRSSLHEESSDELQDIDDVTDRFERSVVHVVDHLLEAADAQLDLLSGRHKPKPLQTTSQTTDQRLPASLMNAKDLEKPQIHFSRPVNNARGQLFRPLLTSKPHALVAYDPATYDTSESNPYSHEIEALPLLASPDNLPSEISKKAIDSFSSTPFTYVDTAEQLDRLLQELKRPDHAEIAIDLEHHDFRSYVGFVCLMQISTRSHDWIVDTLVSEVRDRLESLNEVFADPAKVKVMHGAQSDVIWLQRDFGLYIVNLFDTYHATVVLSYGQRSLASLLTKYTHFVPDKRYQLADWRLRPLPQEMIDYARSDTHYLLNIYDHLRRALIATKLDPTPEHALDGSETLLQRVDRRSRIVASQAYHGSDYDYESGLGANGWRGLVRVMNKGAEYRVNLAKGETSSGRGPEFAAFRAAHSWRDQLARELDESPRYIMSHHLVCRLGTVRPTRPADVLACCSVASQTVLRRASELAQVIKAALDTPQATEVSSRSTLESISALVASPSEPRIRQVLPEVWPPMPVPMNDGASRFYTTLRTQDSTPAQKAVANIQRTISEQLFAMHSTAILVPVSSGESRVEEAIAASAASSSDDSDDVLHISETVRQEKTNACQKRARPDAPATPKGEIRPKQSRAQSKKEHIKVEPYDYSKSKSVLEGYKEEAFDVQAMRAAKKSKLDQASIETPAFRRQPKALTLDKQSGNKNVTFQK</sequence>
<comment type="similarity">
    <text evidence="8">Belongs to the exosome component 10/RRP6 family.</text>
</comment>
<dbReference type="InterPro" id="IPR012588">
    <property type="entry name" value="Exosome-assoc_fac_Rrp6_N"/>
</dbReference>
<dbReference type="OMA" id="LEYKFLH"/>
<dbReference type="GO" id="GO:0071051">
    <property type="term" value="P:poly(A)-dependent snoRNA 3'-end processing"/>
    <property type="evidence" value="ECO:0007669"/>
    <property type="project" value="TreeGrafter"/>
</dbReference>
<dbReference type="InterPro" id="IPR049559">
    <property type="entry name" value="Rrp6p-like_exo"/>
</dbReference>
<dbReference type="GO" id="GO:0071044">
    <property type="term" value="P:histone mRNA catabolic process"/>
    <property type="evidence" value="ECO:0007669"/>
    <property type="project" value="TreeGrafter"/>
</dbReference>
<evidence type="ECO:0000313" key="11">
    <source>
        <dbReference type="EMBL" id="GAA95376.1"/>
    </source>
</evidence>
<evidence type="ECO:0000256" key="3">
    <source>
        <dbReference type="ARBA" id="ARBA00022722"/>
    </source>
</evidence>
<reference evidence="11 12" key="1">
    <citation type="journal article" date="2011" name="J. Gen. Appl. Microbiol.">
        <title>Draft genome sequencing of the enigmatic basidiomycete Mixia osmundae.</title>
        <authorList>
            <person name="Nishida H."/>
            <person name="Nagatsuka Y."/>
            <person name="Sugiyama J."/>
        </authorList>
    </citation>
    <scope>NUCLEOTIDE SEQUENCE [LARGE SCALE GENOMIC DNA]</scope>
    <source>
        <strain evidence="12">CBS 9802 / IAM 14324 / JCM 22182 / KY 12970</strain>
    </source>
</reference>
<dbReference type="AlphaFoldDB" id="G7DXR6"/>
<keyword evidence="6" id="KW-0269">Exonuclease</keyword>
<dbReference type="GO" id="GO:0000166">
    <property type="term" value="F:nucleotide binding"/>
    <property type="evidence" value="ECO:0007669"/>
    <property type="project" value="InterPro"/>
</dbReference>
<accession>G7DXR6</accession>
<dbReference type="PROSITE" id="PS50967">
    <property type="entry name" value="HRDC"/>
    <property type="match status" value="1"/>
</dbReference>
<dbReference type="InterPro" id="IPR012337">
    <property type="entry name" value="RNaseH-like_sf"/>
</dbReference>
<dbReference type="EMBL" id="BABT02000061">
    <property type="protein sequence ID" value="GAA95376.1"/>
    <property type="molecule type" value="Genomic_DNA"/>
</dbReference>
<dbReference type="InterPro" id="IPR002562">
    <property type="entry name" value="3'-5'_exonuclease_dom"/>
</dbReference>
<feature type="compositionally biased region" description="Polar residues" evidence="9">
    <location>
        <begin position="756"/>
        <end position="768"/>
    </location>
</feature>
<dbReference type="eggNOG" id="KOG2206">
    <property type="taxonomic scope" value="Eukaryota"/>
</dbReference>
<evidence type="ECO:0000313" key="12">
    <source>
        <dbReference type="Proteomes" id="UP000009131"/>
    </source>
</evidence>
<dbReference type="GO" id="GO:0005730">
    <property type="term" value="C:nucleolus"/>
    <property type="evidence" value="ECO:0007669"/>
    <property type="project" value="TreeGrafter"/>
</dbReference>
<dbReference type="CDD" id="cd06147">
    <property type="entry name" value="Rrp6p_like_exo"/>
    <property type="match status" value="1"/>
</dbReference>
<evidence type="ECO:0000256" key="9">
    <source>
        <dbReference type="SAM" id="MobiDB-lite"/>
    </source>
</evidence>
<dbReference type="Gene3D" id="1.10.150.80">
    <property type="entry name" value="HRDC domain"/>
    <property type="match status" value="1"/>
</dbReference>
<evidence type="ECO:0000256" key="4">
    <source>
        <dbReference type="ARBA" id="ARBA00022801"/>
    </source>
</evidence>
<keyword evidence="12" id="KW-1185">Reference proteome</keyword>
<feature type="region of interest" description="Disordered" evidence="9">
    <location>
        <begin position="664"/>
        <end position="703"/>
    </location>
</feature>
<dbReference type="STRING" id="764103.G7DXR6"/>
<dbReference type="InterPro" id="IPR036397">
    <property type="entry name" value="RNaseH_sf"/>
</dbReference>
<dbReference type="GO" id="GO:0071037">
    <property type="term" value="P:nuclear polyadenylation-dependent snRNA catabolic process"/>
    <property type="evidence" value="ECO:0007669"/>
    <property type="project" value="TreeGrafter"/>
</dbReference>
<organism evidence="11 12">
    <name type="scientific">Mixia osmundae (strain CBS 9802 / IAM 14324 / JCM 22182 / KY 12970)</name>
    <dbReference type="NCBI Taxonomy" id="764103"/>
    <lineage>
        <taxon>Eukaryota</taxon>
        <taxon>Fungi</taxon>
        <taxon>Dikarya</taxon>
        <taxon>Basidiomycota</taxon>
        <taxon>Pucciniomycotina</taxon>
        <taxon>Mixiomycetes</taxon>
        <taxon>Mixiales</taxon>
        <taxon>Mixiaceae</taxon>
        <taxon>Mixia</taxon>
    </lineage>
</organism>
<reference evidence="11 12" key="2">
    <citation type="journal article" date="2012" name="Open Biol.">
        <title>Characteristics of nucleosomes and linker DNA regions on the genome of the basidiomycete Mixia osmundae revealed by mono- and dinucleosome mapping.</title>
        <authorList>
            <person name="Nishida H."/>
            <person name="Kondo S."/>
            <person name="Matsumoto T."/>
            <person name="Suzuki Y."/>
            <person name="Yoshikawa H."/>
            <person name="Taylor T.D."/>
            <person name="Sugiyama J."/>
        </authorList>
    </citation>
    <scope>NUCLEOTIDE SEQUENCE [LARGE SCALE GENOMIC DNA]</scope>
    <source>
        <strain evidence="12">CBS 9802 / IAM 14324 / JCM 22182 / KY 12970</strain>
    </source>
</reference>
<dbReference type="Pfam" id="PF01612">
    <property type="entry name" value="DNA_pol_A_exo1"/>
    <property type="match status" value="1"/>
</dbReference>
<dbReference type="GO" id="GO:0000175">
    <property type="term" value="F:3'-5'-RNA exonuclease activity"/>
    <property type="evidence" value="ECO:0007669"/>
    <property type="project" value="InterPro"/>
</dbReference>
<dbReference type="InterPro" id="IPR044876">
    <property type="entry name" value="HRDC_dom_sf"/>
</dbReference>
<evidence type="ECO:0000256" key="1">
    <source>
        <dbReference type="ARBA" id="ARBA00004123"/>
    </source>
</evidence>
<dbReference type="GO" id="GO:0000176">
    <property type="term" value="C:nuclear exosome (RNase complex)"/>
    <property type="evidence" value="ECO:0007669"/>
    <property type="project" value="InterPro"/>
</dbReference>
<keyword evidence="7" id="KW-0539">Nucleus</keyword>
<keyword evidence="3" id="KW-0540">Nuclease</keyword>
<feature type="domain" description="HRDC" evidence="10">
    <location>
        <begin position="467"/>
        <end position="547"/>
    </location>
</feature>
<keyword evidence="4" id="KW-0378">Hydrolase</keyword>
<dbReference type="SMART" id="SM00474">
    <property type="entry name" value="35EXOc"/>
    <property type="match status" value="1"/>
</dbReference>
<name>G7DXR6_MIXOS</name>
<dbReference type="InterPro" id="IPR045092">
    <property type="entry name" value="Rrp6-like"/>
</dbReference>
<dbReference type="RefSeq" id="XP_014569775.1">
    <property type="nucleotide sequence ID" value="XM_014714289.1"/>
</dbReference>
<dbReference type="GO" id="GO:0071040">
    <property type="term" value="P:nuclear polyadenylation-dependent antisense transcript catabolic process"/>
    <property type="evidence" value="ECO:0007669"/>
    <property type="project" value="TreeGrafter"/>
</dbReference>
<dbReference type="Pfam" id="PF00570">
    <property type="entry name" value="HRDC"/>
    <property type="match status" value="1"/>
</dbReference>
<dbReference type="GO" id="GO:0071035">
    <property type="term" value="P:nuclear polyadenylation-dependent rRNA catabolic process"/>
    <property type="evidence" value="ECO:0007669"/>
    <property type="project" value="TreeGrafter"/>
</dbReference>
<dbReference type="SUPFAM" id="SSF53098">
    <property type="entry name" value="Ribonuclease H-like"/>
    <property type="match status" value="1"/>
</dbReference>
<evidence type="ECO:0000256" key="2">
    <source>
        <dbReference type="ARBA" id="ARBA00022552"/>
    </source>
</evidence>
<dbReference type="Proteomes" id="UP000009131">
    <property type="component" value="Unassembled WGS sequence"/>
</dbReference>
<dbReference type="Gene3D" id="3.30.420.10">
    <property type="entry name" value="Ribonuclease H-like superfamily/Ribonuclease H"/>
    <property type="match status" value="1"/>
</dbReference>
<evidence type="ECO:0000256" key="5">
    <source>
        <dbReference type="ARBA" id="ARBA00022835"/>
    </source>
</evidence>
<dbReference type="GO" id="GO:0000467">
    <property type="term" value="P:exonucleolytic trimming to generate mature 3'-end of 5.8S rRNA from tricistronic rRNA transcript (SSU-rRNA, 5.8S rRNA, LSU-rRNA)"/>
    <property type="evidence" value="ECO:0007669"/>
    <property type="project" value="InterPro"/>
</dbReference>
<dbReference type="PANTHER" id="PTHR12124">
    <property type="entry name" value="POLYMYOSITIS/SCLERODERMA AUTOANTIGEN-RELATED"/>
    <property type="match status" value="1"/>
</dbReference>
<dbReference type="SUPFAM" id="SSF47819">
    <property type="entry name" value="HRDC-like"/>
    <property type="match status" value="1"/>
</dbReference>
<dbReference type="GO" id="GO:0071036">
    <property type="term" value="P:nuclear polyadenylation-dependent snoRNA catabolic process"/>
    <property type="evidence" value="ECO:0007669"/>
    <property type="project" value="TreeGrafter"/>
</dbReference>
<proteinExistence type="inferred from homology"/>
<dbReference type="InterPro" id="IPR002121">
    <property type="entry name" value="HRDC_dom"/>
</dbReference>
<dbReference type="HOGENOM" id="CLU_010129_3_2_1"/>
<dbReference type="GO" id="GO:0003727">
    <property type="term" value="F:single-stranded RNA binding"/>
    <property type="evidence" value="ECO:0007669"/>
    <property type="project" value="TreeGrafter"/>
</dbReference>
<dbReference type="InterPro" id="IPR010997">
    <property type="entry name" value="HRDC-like_sf"/>
</dbReference>
<gene>
    <name evidence="11" type="primary">Mo02030</name>
    <name evidence="11" type="ORF">E5Q_02030</name>
</gene>
<dbReference type="InParanoid" id="G7DXR6"/>
<evidence type="ECO:0000259" key="10">
    <source>
        <dbReference type="PROSITE" id="PS50967"/>
    </source>
</evidence>
<evidence type="ECO:0000256" key="6">
    <source>
        <dbReference type="ARBA" id="ARBA00022839"/>
    </source>
</evidence>
<feature type="region of interest" description="Disordered" evidence="9">
    <location>
        <begin position="733"/>
        <end position="768"/>
    </location>
</feature>
<dbReference type="PANTHER" id="PTHR12124:SF47">
    <property type="entry name" value="EXOSOME COMPONENT 10"/>
    <property type="match status" value="1"/>
</dbReference>
<dbReference type="OrthoDB" id="2250022at2759"/>
<dbReference type="Pfam" id="PF08066">
    <property type="entry name" value="PMC2NT"/>
    <property type="match status" value="1"/>
</dbReference>
<comment type="subcellular location">
    <subcellularLocation>
        <location evidence="1">Nucleus</location>
    </subcellularLocation>
</comment>
<evidence type="ECO:0000256" key="8">
    <source>
        <dbReference type="ARBA" id="ARBA00043957"/>
    </source>
</evidence>
<evidence type="ECO:0000256" key="7">
    <source>
        <dbReference type="ARBA" id="ARBA00023242"/>
    </source>
</evidence>
<comment type="caution">
    <text evidence="11">The sequence shown here is derived from an EMBL/GenBank/DDBJ whole genome shotgun (WGS) entry which is preliminary data.</text>
</comment>